<evidence type="ECO:0000313" key="1">
    <source>
        <dbReference type="EMBL" id="MPM59430.1"/>
    </source>
</evidence>
<protein>
    <submittedName>
        <fullName evidence="1">Uncharacterized protein</fullName>
    </submittedName>
</protein>
<accession>A0A645B1V7</accession>
<gene>
    <name evidence="1" type="ORF">SDC9_106272</name>
</gene>
<dbReference type="AlphaFoldDB" id="A0A645B1V7"/>
<organism evidence="1">
    <name type="scientific">bioreactor metagenome</name>
    <dbReference type="NCBI Taxonomy" id="1076179"/>
    <lineage>
        <taxon>unclassified sequences</taxon>
        <taxon>metagenomes</taxon>
        <taxon>ecological metagenomes</taxon>
    </lineage>
</organism>
<sequence length="44" mass="4679">MLALSVMIVVIVQDEKINLGSNPDGWLNPKASAMDSAYKSATVT</sequence>
<reference evidence="1" key="1">
    <citation type="submission" date="2019-08" db="EMBL/GenBank/DDBJ databases">
        <authorList>
            <person name="Kucharzyk K."/>
            <person name="Murdoch R.W."/>
            <person name="Higgins S."/>
            <person name="Loffler F."/>
        </authorList>
    </citation>
    <scope>NUCLEOTIDE SEQUENCE</scope>
</reference>
<proteinExistence type="predicted"/>
<comment type="caution">
    <text evidence="1">The sequence shown here is derived from an EMBL/GenBank/DDBJ whole genome shotgun (WGS) entry which is preliminary data.</text>
</comment>
<name>A0A645B1V7_9ZZZZ</name>
<dbReference type="EMBL" id="VSSQ01017287">
    <property type="protein sequence ID" value="MPM59430.1"/>
    <property type="molecule type" value="Genomic_DNA"/>
</dbReference>